<reference evidence="2" key="1">
    <citation type="submission" date="2009-05" db="EMBL/GenBank/DDBJ databases">
        <title>Complete sequence of Tolumonas auensis DSM 9187.</title>
        <authorList>
            <consortium name="US DOE Joint Genome Institute"/>
            <person name="Lucas S."/>
            <person name="Copeland A."/>
            <person name="Lapidus A."/>
            <person name="Glavina del Rio T."/>
            <person name="Tice H."/>
            <person name="Bruce D."/>
            <person name="Goodwin L."/>
            <person name="Pitluck S."/>
            <person name="Chertkov O."/>
            <person name="Brettin T."/>
            <person name="Detter J.C."/>
            <person name="Han C."/>
            <person name="Larimer F."/>
            <person name="Land M."/>
            <person name="Hauser L."/>
            <person name="Kyrpides N."/>
            <person name="Mikhailova N."/>
            <person name="Spring S."/>
            <person name="Beller H."/>
        </authorList>
    </citation>
    <scope>NUCLEOTIDE SEQUENCE [LARGE SCALE GENOMIC DNA]</scope>
    <source>
        <strain evidence="2">DSM 9187 / TA4</strain>
    </source>
</reference>
<evidence type="ECO:0000313" key="1">
    <source>
        <dbReference type="EMBL" id="ACQ92385.1"/>
    </source>
</evidence>
<evidence type="ECO:0000313" key="2">
    <source>
        <dbReference type="Proteomes" id="UP000009073"/>
    </source>
</evidence>
<reference evidence="1 2" key="2">
    <citation type="journal article" date="2011" name="Stand. Genomic Sci.">
        <title>Complete genome sequence of Tolumonas auensis type strain (TA 4).</title>
        <authorList>
            <person name="Chertkov O."/>
            <person name="Copeland A."/>
            <person name="Lucas S."/>
            <person name="Lapidus A."/>
            <person name="Berry K.W."/>
            <person name="Detter J.C."/>
            <person name="Del Rio T.G."/>
            <person name="Hammon N."/>
            <person name="Dalin E."/>
            <person name="Tice H."/>
            <person name="Pitluck S."/>
            <person name="Richardson P."/>
            <person name="Bruce D."/>
            <person name="Goodwin L."/>
            <person name="Han C."/>
            <person name="Tapia R."/>
            <person name="Saunders E."/>
            <person name="Schmutz J."/>
            <person name="Brettin T."/>
            <person name="Larimer F."/>
            <person name="Land M."/>
            <person name="Hauser L."/>
            <person name="Spring S."/>
            <person name="Rohde M."/>
            <person name="Kyrpides N.C."/>
            <person name="Ivanova N."/>
            <person name="Goker M."/>
            <person name="Beller H.R."/>
            <person name="Klenk H.P."/>
            <person name="Woyke T."/>
        </authorList>
    </citation>
    <scope>NUCLEOTIDE SEQUENCE [LARGE SCALE GENOMIC DNA]</scope>
    <source>
        <strain evidence="2">DSM 9187 / TA4</strain>
    </source>
</reference>
<dbReference type="EMBL" id="CP001616">
    <property type="protein sequence ID" value="ACQ92385.1"/>
    <property type="molecule type" value="Genomic_DNA"/>
</dbReference>
<name>C4LBF0_TOLAT</name>
<protein>
    <submittedName>
        <fullName evidence="1">Uncharacterized protein</fullName>
    </submittedName>
</protein>
<proteinExistence type="predicted"/>
<dbReference type="OrthoDB" id="8609885at2"/>
<keyword evidence="2" id="KW-1185">Reference proteome</keyword>
<organism evidence="1 2">
    <name type="scientific">Tolumonas auensis (strain DSM 9187 / NBRC 110442 / TA 4)</name>
    <dbReference type="NCBI Taxonomy" id="595494"/>
    <lineage>
        <taxon>Bacteria</taxon>
        <taxon>Pseudomonadati</taxon>
        <taxon>Pseudomonadota</taxon>
        <taxon>Gammaproteobacteria</taxon>
        <taxon>Aeromonadales</taxon>
        <taxon>Aeromonadaceae</taxon>
        <taxon>Tolumonas</taxon>
    </lineage>
</organism>
<dbReference type="AlphaFoldDB" id="C4LBF0"/>
<gene>
    <name evidence="1" type="ordered locus">Tola_0757</name>
</gene>
<dbReference type="Proteomes" id="UP000009073">
    <property type="component" value="Chromosome"/>
</dbReference>
<dbReference type="eggNOG" id="ENOG502Z7PU">
    <property type="taxonomic scope" value="Bacteria"/>
</dbReference>
<dbReference type="STRING" id="595494.Tola_0757"/>
<accession>C4LBF0</accession>
<sequence length="679" mass="74098">MSEPVNLDLWQSAAEQGPVNLDLGASPDVATIYVATIAATNQPASADINATVIYGGLIAAGSSPSVTAIAGTIILSANLSGNSAAPQADLNPDLILTSTVSAHSNSVSGHLPADYIITGAISTDSNQMHFHGSGNYDINVYRDPAGYGGNVWAKQAEPAHHEPGISDWHMGARTPSDKPVEWQEASSINAKSAYPFGLIPRAQSQKTERYAEAARSELRPEWLYRDLPKAHKSRIEKHAEAISCGHSASAPFWLLLPRNHRDRTEQSQAPGWLDVSLQRQLIRKGRWIAKQSFALYEEAVWPLPGVSDHTLPPITLPLNIGDVNLNFYRERQLNTDLEFWIDIGAARIIPIRRVYLVSNTASIVRARDGLEIPSTSVSIDYDDDSWAWQFSATVPLISIAEALDGEEVIITINGYEWRMSVDGWSDNKAWNSQSATVTGRSRTKELSSSILLPASYAETQDRTIIQLAEQELITGWTIDWQAADWLVPGGAWSYSNKAPMDIITELAEAAGAFVMPDRVNRHMTILPKYKTAPWHLDGVLADVQIPADIMINRGRKREYGTNANGVWLTGGNAGITARVKRTGSGAERLLADTNNALMTHVDGARALGTKLLAESLNRSLDTIELPISSTDTGLILPGMILDIPDGKSYARGFKATAQKNSDHKMVVRQSIEIERPLIV</sequence>
<dbReference type="KEGG" id="tau:Tola_0757"/>
<dbReference type="HOGENOM" id="CLU_025117_0_0_6"/>
<dbReference type="RefSeq" id="WP_012728984.1">
    <property type="nucleotide sequence ID" value="NC_012691.1"/>
</dbReference>